<evidence type="ECO:0000313" key="2">
    <source>
        <dbReference type="EMBL" id="PBK93335.1"/>
    </source>
</evidence>
<keyword evidence="1" id="KW-1133">Transmembrane helix</keyword>
<evidence type="ECO:0000313" key="3">
    <source>
        <dbReference type="Proteomes" id="UP000217790"/>
    </source>
</evidence>
<protein>
    <submittedName>
        <fullName evidence="2">Uncharacterized protein</fullName>
    </submittedName>
</protein>
<feature type="transmembrane region" description="Helical" evidence="1">
    <location>
        <begin position="20"/>
        <end position="46"/>
    </location>
</feature>
<proteinExistence type="predicted"/>
<keyword evidence="1" id="KW-0812">Transmembrane</keyword>
<reference evidence="3" key="1">
    <citation type="journal article" date="2017" name="Nat. Ecol. Evol.">
        <title>Genome expansion and lineage-specific genetic innovations in the forest pathogenic fungi Armillaria.</title>
        <authorList>
            <person name="Sipos G."/>
            <person name="Prasanna A.N."/>
            <person name="Walter M.C."/>
            <person name="O'Connor E."/>
            <person name="Balint B."/>
            <person name="Krizsan K."/>
            <person name="Kiss B."/>
            <person name="Hess J."/>
            <person name="Varga T."/>
            <person name="Slot J."/>
            <person name="Riley R."/>
            <person name="Boka B."/>
            <person name="Rigling D."/>
            <person name="Barry K."/>
            <person name="Lee J."/>
            <person name="Mihaltcheva S."/>
            <person name="LaButti K."/>
            <person name="Lipzen A."/>
            <person name="Waldron R."/>
            <person name="Moloney N.M."/>
            <person name="Sperisen C."/>
            <person name="Kredics L."/>
            <person name="Vagvoelgyi C."/>
            <person name="Patrignani A."/>
            <person name="Fitzpatrick D."/>
            <person name="Nagy I."/>
            <person name="Doyle S."/>
            <person name="Anderson J.B."/>
            <person name="Grigoriev I.V."/>
            <person name="Gueldener U."/>
            <person name="Muensterkoetter M."/>
            <person name="Nagy L.G."/>
        </authorList>
    </citation>
    <scope>NUCLEOTIDE SEQUENCE [LARGE SCALE GENOMIC DNA]</scope>
    <source>
        <strain evidence="3">Ar21-2</strain>
    </source>
</reference>
<dbReference type="InParanoid" id="A0A2H3DDN4"/>
<dbReference type="Proteomes" id="UP000217790">
    <property type="component" value="Unassembled WGS sequence"/>
</dbReference>
<keyword evidence="3" id="KW-1185">Reference proteome</keyword>
<name>A0A2H3DDN4_ARMGA</name>
<organism evidence="2 3">
    <name type="scientific">Armillaria gallica</name>
    <name type="common">Bulbous honey fungus</name>
    <name type="synonym">Armillaria bulbosa</name>
    <dbReference type="NCBI Taxonomy" id="47427"/>
    <lineage>
        <taxon>Eukaryota</taxon>
        <taxon>Fungi</taxon>
        <taxon>Dikarya</taxon>
        <taxon>Basidiomycota</taxon>
        <taxon>Agaricomycotina</taxon>
        <taxon>Agaricomycetes</taxon>
        <taxon>Agaricomycetidae</taxon>
        <taxon>Agaricales</taxon>
        <taxon>Marasmiineae</taxon>
        <taxon>Physalacriaceae</taxon>
        <taxon>Armillaria</taxon>
    </lineage>
</organism>
<evidence type="ECO:0000256" key="1">
    <source>
        <dbReference type="SAM" id="Phobius"/>
    </source>
</evidence>
<accession>A0A2H3DDN4</accession>
<keyword evidence="1" id="KW-0472">Membrane</keyword>
<dbReference type="AlphaFoldDB" id="A0A2H3DDN4"/>
<gene>
    <name evidence="2" type="ORF">ARMGADRAFT_1030000</name>
</gene>
<dbReference type="EMBL" id="KZ293656">
    <property type="protein sequence ID" value="PBK93335.1"/>
    <property type="molecule type" value="Genomic_DNA"/>
</dbReference>
<sequence>MSGNLKNKGDNKMAPIGMGLGTVNMVSVTMVLSWGKIIGAIVSSILKNVGDKMTALVEMVAKSLLGELDGTMFLRTLKNKGMEKIVLVAAGIKQWWGDFVSWWDLFVGQDISNDGIIEEKSR</sequence>